<proteinExistence type="predicted"/>
<reference evidence="2" key="1">
    <citation type="journal article" date="2018" name="Genome Biol.">
        <title>SKESA: strategic k-mer extension for scrupulous assemblies.</title>
        <authorList>
            <person name="Souvorov A."/>
            <person name="Agarwala R."/>
            <person name="Lipman D.J."/>
        </authorList>
    </citation>
    <scope>NUCLEOTIDE SEQUENCE</scope>
    <source>
        <strain evidence="2">C8</strain>
    </source>
</reference>
<reference evidence="2" key="2">
    <citation type="submission" date="2020-07" db="EMBL/GenBank/DDBJ databases">
        <authorList>
            <consortium name="NCBI Pathogen Detection Project"/>
        </authorList>
    </citation>
    <scope>NUCLEOTIDE SEQUENCE</scope>
    <source>
        <strain evidence="2">C8</strain>
    </source>
</reference>
<evidence type="ECO:0000313" key="3">
    <source>
        <dbReference type="Proteomes" id="UP000859547"/>
    </source>
</evidence>
<dbReference type="AlphaFoldDB" id="A0A8H9UVR1"/>
<keyword evidence="1" id="KW-0472">Membrane</keyword>
<dbReference type="EMBL" id="DACTCB010000001">
    <property type="protein sequence ID" value="HAT4306736.1"/>
    <property type="molecule type" value="Genomic_DNA"/>
</dbReference>
<name>A0A8H9UVR1_CLOPF</name>
<feature type="transmembrane region" description="Helical" evidence="1">
    <location>
        <begin position="77"/>
        <end position="98"/>
    </location>
</feature>
<sequence length="234" mass="27595">MENYFAILVFITPGFIIRKINEAFISKNKLMSDLEKTIISLLYGIPVLIINLVVLRFYYKINTVSEIIFYMGNLDFIFKYLFITLISIFICNIAIILVNKISIKFINKIREFLDMPLISSNQTPWEDFFKCLGNKDYNMPVEIIKDGKILSRGFIKHWDLDGKSDKDIVLEYCDQFEEAKEYIKEVKNVYYDAKNNLLIKEYIFDIEGFKESKDIGNKSKNTKNIFVKIKEIIF</sequence>
<gene>
    <name evidence="2" type="ORF">I9080_000492</name>
</gene>
<evidence type="ECO:0000256" key="1">
    <source>
        <dbReference type="SAM" id="Phobius"/>
    </source>
</evidence>
<evidence type="ECO:0000313" key="2">
    <source>
        <dbReference type="EMBL" id="HAT4306736.1"/>
    </source>
</evidence>
<accession>A0A8H9UVR1</accession>
<keyword evidence="1" id="KW-1133">Transmembrane helix</keyword>
<comment type="caution">
    <text evidence="2">The sequence shown here is derived from an EMBL/GenBank/DDBJ whole genome shotgun (WGS) entry which is preliminary data.</text>
</comment>
<organism evidence="2 3">
    <name type="scientific">Clostridium perfringens</name>
    <dbReference type="NCBI Taxonomy" id="1502"/>
    <lineage>
        <taxon>Bacteria</taxon>
        <taxon>Bacillati</taxon>
        <taxon>Bacillota</taxon>
        <taxon>Clostridia</taxon>
        <taxon>Eubacteriales</taxon>
        <taxon>Clostridiaceae</taxon>
        <taxon>Clostridium</taxon>
    </lineage>
</organism>
<protein>
    <submittedName>
        <fullName evidence="2">Uncharacterized protein</fullName>
    </submittedName>
</protein>
<keyword evidence="1" id="KW-0812">Transmembrane</keyword>
<feature type="transmembrane region" description="Helical" evidence="1">
    <location>
        <begin position="37"/>
        <end position="57"/>
    </location>
</feature>
<dbReference type="Proteomes" id="UP000859547">
    <property type="component" value="Unassembled WGS sequence"/>
</dbReference>